<feature type="binding site" evidence="5">
    <location>
        <position position="276"/>
    </location>
    <ligand>
        <name>substrate</name>
    </ligand>
</feature>
<feature type="binding site" evidence="5">
    <location>
        <position position="275"/>
    </location>
    <ligand>
        <name>Zn(2+)</name>
        <dbReference type="ChEBI" id="CHEBI:29105"/>
        <note>catalytic</note>
    </ligand>
</feature>
<dbReference type="NCBIfam" id="TIGR01430">
    <property type="entry name" value="aden_deam"/>
    <property type="match status" value="1"/>
</dbReference>
<dbReference type="PANTHER" id="PTHR43114">
    <property type="entry name" value="ADENINE DEAMINASE"/>
    <property type="match status" value="1"/>
</dbReference>
<keyword evidence="8" id="KW-1185">Reference proteome</keyword>
<dbReference type="RefSeq" id="WP_168876675.1">
    <property type="nucleotide sequence ID" value="NZ_JABAIM010000001.1"/>
</dbReference>
<dbReference type="GO" id="GO:0043103">
    <property type="term" value="P:hypoxanthine salvage"/>
    <property type="evidence" value="ECO:0007669"/>
    <property type="project" value="UniProtKB-UniRule"/>
</dbReference>
<dbReference type="Gene3D" id="3.20.20.140">
    <property type="entry name" value="Metal-dependent hydrolases"/>
    <property type="match status" value="1"/>
</dbReference>
<proteinExistence type="inferred from homology"/>
<dbReference type="GO" id="GO:0009117">
    <property type="term" value="P:nucleotide metabolic process"/>
    <property type="evidence" value="ECO:0007669"/>
    <property type="project" value="UniProtKB-KW"/>
</dbReference>
<dbReference type="EMBL" id="JABAIM010000001">
    <property type="protein sequence ID" value="NLR75123.1"/>
    <property type="molecule type" value="Genomic_DNA"/>
</dbReference>
<organism evidence="7 8">
    <name type="scientific">Leeia aquatica</name>
    <dbReference type="NCBI Taxonomy" id="2725557"/>
    <lineage>
        <taxon>Bacteria</taxon>
        <taxon>Pseudomonadati</taxon>
        <taxon>Pseudomonadota</taxon>
        <taxon>Betaproteobacteria</taxon>
        <taxon>Neisseriales</taxon>
        <taxon>Leeiaceae</taxon>
        <taxon>Leeia</taxon>
    </lineage>
</organism>
<dbReference type="PANTHER" id="PTHR43114:SF6">
    <property type="entry name" value="ADENINE DEAMINASE"/>
    <property type="match status" value="1"/>
</dbReference>
<sequence length="342" mass="38532">MDQWLAALPKTELHVHIEGTLEPELMFTLARRNGVSLPWVDVEGVRAAYRFHNLQSFLDLYYAGASVLQTEADFFQLAMAYFRRAVADGVKHCEVFFDPQTHIDRGIDIGTVIRGLARAAEAIRAESGLSVYYILCFLRHLSAESAMQTLLDALPYRRHFVGVGLDSSEVGNPPERFETVFEQARLEGLQRVAHAGEEGPPEYIWQALDLLRVARIDHGVRAEEDPQLMHRLQQEQIPLTVCPLSNLKLKGVDDLRQHNLKRLLDAGLCVTVNSDDPAYFDGYVLANYRAVAAALGLSRENLYNIARNGFVASFLPEVEKARWLAILEQYWNDTADSPVRPA</sequence>
<gene>
    <name evidence="7" type="ORF">HF682_08120</name>
</gene>
<protein>
    <recommendedName>
        <fullName evidence="5">Adenine deaminase</fullName>
        <shortName evidence="5">ADE</shortName>
        <ecNumber evidence="5">3.5.4.2</ecNumber>
    </recommendedName>
    <alternativeName>
        <fullName evidence="5">Adenine aminohydrolase</fullName>
        <shortName evidence="5">AAH</shortName>
    </alternativeName>
</protein>
<dbReference type="FunFam" id="3.20.20.140:FF:000039">
    <property type="entry name" value="Adenine deaminase"/>
    <property type="match status" value="1"/>
</dbReference>
<dbReference type="GO" id="GO:0000034">
    <property type="term" value="F:adenine deaminase activity"/>
    <property type="evidence" value="ECO:0007669"/>
    <property type="project" value="UniProtKB-UniRule"/>
</dbReference>
<dbReference type="GO" id="GO:0006146">
    <property type="term" value="P:adenine catabolic process"/>
    <property type="evidence" value="ECO:0007669"/>
    <property type="project" value="UniProtKB-UniRule"/>
</dbReference>
<accession>A0A847S5S6</accession>
<feature type="site" description="Important for catalytic activity" evidence="5">
    <location>
        <position position="218"/>
    </location>
</feature>
<dbReference type="EC" id="3.5.4.2" evidence="5"/>
<dbReference type="HAMAP" id="MF_01962">
    <property type="entry name" value="Adenine_deaminase"/>
    <property type="match status" value="1"/>
</dbReference>
<feature type="binding site" evidence="5">
    <location>
        <position position="194"/>
    </location>
    <ligand>
        <name>Zn(2+)</name>
        <dbReference type="ChEBI" id="CHEBI:29105"/>
        <note>catalytic</note>
    </ligand>
</feature>
<dbReference type="GO" id="GO:0008270">
    <property type="term" value="F:zinc ion binding"/>
    <property type="evidence" value="ECO:0007669"/>
    <property type="project" value="UniProtKB-UniRule"/>
</dbReference>
<dbReference type="CDD" id="cd01320">
    <property type="entry name" value="ADA"/>
    <property type="match status" value="1"/>
</dbReference>
<evidence type="ECO:0000313" key="8">
    <source>
        <dbReference type="Proteomes" id="UP000587991"/>
    </source>
</evidence>
<evidence type="ECO:0000259" key="6">
    <source>
        <dbReference type="Pfam" id="PF00962"/>
    </source>
</evidence>
<keyword evidence="4 5" id="KW-0546">Nucleotide metabolism</keyword>
<name>A0A847S5S6_9NEIS</name>
<dbReference type="NCBIfam" id="NF006850">
    <property type="entry name" value="PRK09358.1-6"/>
    <property type="match status" value="1"/>
</dbReference>
<dbReference type="AlphaFoldDB" id="A0A847S5S6"/>
<comment type="similarity">
    <text evidence="5">Belongs to the metallo-dependent hydrolases superfamily. Adenosine and AMP deaminases family. Adenine deaminase type 2 subfamily.</text>
</comment>
<feature type="domain" description="Adenosine deaminase" evidence="6">
    <location>
        <begin position="9"/>
        <end position="324"/>
    </location>
</feature>
<comment type="cofactor">
    <cofactor evidence="5">
        <name>Zn(2+)</name>
        <dbReference type="ChEBI" id="CHEBI:29105"/>
    </cofactor>
    <text evidence="5">Binds 1 zinc ion per subunit.</text>
</comment>
<evidence type="ECO:0000313" key="7">
    <source>
        <dbReference type="EMBL" id="NLR75123.1"/>
    </source>
</evidence>
<dbReference type="SUPFAM" id="SSF51556">
    <property type="entry name" value="Metallo-dependent hydrolases"/>
    <property type="match status" value="1"/>
</dbReference>
<dbReference type="Proteomes" id="UP000587991">
    <property type="component" value="Unassembled WGS sequence"/>
</dbReference>
<feature type="binding site" evidence="5">
    <location>
        <position position="14"/>
    </location>
    <ligand>
        <name>Zn(2+)</name>
        <dbReference type="ChEBI" id="CHEBI:29105"/>
        <note>catalytic</note>
    </ligand>
</feature>
<feature type="binding site" evidence="5">
    <location>
        <position position="16"/>
    </location>
    <ligand>
        <name>Zn(2+)</name>
        <dbReference type="ChEBI" id="CHEBI:29105"/>
        <note>catalytic</note>
    </ligand>
</feature>
<evidence type="ECO:0000256" key="2">
    <source>
        <dbReference type="ARBA" id="ARBA00022801"/>
    </source>
</evidence>
<dbReference type="InterPro" id="IPR006330">
    <property type="entry name" value="Ado/ade_deaminase"/>
</dbReference>
<dbReference type="InterPro" id="IPR001365">
    <property type="entry name" value="A_deaminase_dom"/>
</dbReference>
<evidence type="ECO:0000256" key="3">
    <source>
        <dbReference type="ARBA" id="ARBA00022833"/>
    </source>
</evidence>
<reference evidence="7 8" key="1">
    <citation type="submission" date="2020-04" db="EMBL/GenBank/DDBJ databases">
        <title>Draft genome of Leeia sp. IMCC25680.</title>
        <authorList>
            <person name="Song J."/>
            <person name="Cho J.-C."/>
        </authorList>
    </citation>
    <scope>NUCLEOTIDE SEQUENCE [LARGE SCALE GENOMIC DNA]</scope>
    <source>
        <strain evidence="7 8">IMCC25680</strain>
    </source>
</reference>
<comment type="catalytic activity">
    <reaction evidence="5">
        <text>adenine + H2O + H(+) = hypoxanthine + NH4(+)</text>
        <dbReference type="Rhea" id="RHEA:23688"/>
        <dbReference type="ChEBI" id="CHEBI:15377"/>
        <dbReference type="ChEBI" id="CHEBI:15378"/>
        <dbReference type="ChEBI" id="CHEBI:16708"/>
        <dbReference type="ChEBI" id="CHEBI:17368"/>
        <dbReference type="ChEBI" id="CHEBI:28938"/>
        <dbReference type="EC" id="3.5.4.2"/>
    </reaction>
</comment>
<keyword evidence="2 5" id="KW-0378">Hydrolase</keyword>
<dbReference type="InterPro" id="IPR032466">
    <property type="entry name" value="Metal_Hydrolase"/>
</dbReference>
<dbReference type="InterPro" id="IPR028892">
    <property type="entry name" value="ADE"/>
</dbReference>
<feature type="active site" description="Proton donor" evidence="5">
    <location>
        <position position="197"/>
    </location>
</feature>
<dbReference type="Pfam" id="PF00962">
    <property type="entry name" value="A_deaminase"/>
    <property type="match status" value="1"/>
</dbReference>
<evidence type="ECO:0000256" key="5">
    <source>
        <dbReference type="HAMAP-Rule" id="MF_01962"/>
    </source>
</evidence>
<keyword evidence="3 5" id="KW-0862">Zinc</keyword>
<comment type="function">
    <text evidence="5">Catalyzes the hydrolytic deamination of adenine to hypoxanthine. Plays an important role in the purine salvage pathway and in nitrogen catabolism.</text>
</comment>
<evidence type="ECO:0000256" key="4">
    <source>
        <dbReference type="ARBA" id="ARBA00023080"/>
    </source>
</evidence>
<dbReference type="GO" id="GO:0005829">
    <property type="term" value="C:cytosol"/>
    <property type="evidence" value="ECO:0007669"/>
    <property type="project" value="TreeGrafter"/>
</dbReference>
<evidence type="ECO:0000256" key="1">
    <source>
        <dbReference type="ARBA" id="ARBA00022723"/>
    </source>
</evidence>
<keyword evidence="1 5" id="KW-0479">Metal-binding</keyword>
<comment type="caution">
    <text evidence="7">The sequence shown here is derived from an EMBL/GenBank/DDBJ whole genome shotgun (WGS) entry which is preliminary data.</text>
</comment>